<dbReference type="InterPro" id="IPR029058">
    <property type="entry name" value="AB_hydrolase_fold"/>
</dbReference>
<dbReference type="RefSeq" id="WP_090483519.1">
    <property type="nucleotide sequence ID" value="NZ_FOUO01000002.1"/>
</dbReference>
<dbReference type="Gene3D" id="3.40.50.1820">
    <property type="entry name" value="alpha/beta hydrolase"/>
    <property type="match status" value="1"/>
</dbReference>
<dbReference type="PANTHER" id="PTHR43689">
    <property type="entry name" value="HYDROLASE"/>
    <property type="match status" value="1"/>
</dbReference>
<dbReference type="SUPFAM" id="SSF53474">
    <property type="entry name" value="alpha/beta-Hydrolases"/>
    <property type="match status" value="1"/>
</dbReference>
<dbReference type="AlphaFoldDB" id="A0A1I4PP67"/>
<dbReference type="PRINTS" id="PR00111">
    <property type="entry name" value="ABHYDROLASE"/>
</dbReference>
<accession>A0A1I4PP67</accession>
<evidence type="ECO:0000259" key="1">
    <source>
        <dbReference type="Pfam" id="PF00561"/>
    </source>
</evidence>
<reference evidence="2 3" key="1">
    <citation type="submission" date="2016-10" db="EMBL/GenBank/DDBJ databases">
        <authorList>
            <person name="de Groot N.N."/>
        </authorList>
    </citation>
    <scope>NUCLEOTIDE SEQUENCE [LARGE SCALE GENOMIC DNA]</scope>
    <source>
        <strain evidence="2 3">DSM 4180</strain>
    </source>
</reference>
<protein>
    <submittedName>
        <fullName evidence="2">Pimeloyl-ACP methyl ester carboxylesterase</fullName>
    </submittedName>
</protein>
<dbReference type="Pfam" id="PF00561">
    <property type="entry name" value="Abhydrolase_1"/>
    <property type="match status" value="1"/>
</dbReference>
<dbReference type="EMBL" id="FOUO01000002">
    <property type="protein sequence ID" value="SFM29484.1"/>
    <property type="molecule type" value="Genomic_DNA"/>
</dbReference>
<dbReference type="PANTHER" id="PTHR43689:SF8">
    <property type="entry name" value="ALPHA_BETA-HYDROLASES SUPERFAMILY PROTEIN"/>
    <property type="match status" value="1"/>
</dbReference>
<name>A0A1I4PP67_ECTMO</name>
<keyword evidence="3" id="KW-1185">Reference proteome</keyword>
<dbReference type="Proteomes" id="UP000199556">
    <property type="component" value="Unassembled WGS sequence"/>
</dbReference>
<gene>
    <name evidence="2" type="ORF">SAMN05421721_102105</name>
</gene>
<evidence type="ECO:0000313" key="3">
    <source>
        <dbReference type="Proteomes" id="UP000199556"/>
    </source>
</evidence>
<dbReference type="OrthoDB" id="9779853at2"/>
<organism evidence="2 3">
    <name type="scientific">Ectothiorhodospira mobilis</name>
    <dbReference type="NCBI Taxonomy" id="195064"/>
    <lineage>
        <taxon>Bacteria</taxon>
        <taxon>Pseudomonadati</taxon>
        <taxon>Pseudomonadota</taxon>
        <taxon>Gammaproteobacteria</taxon>
        <taxon>Chromatiales</taxon>
        <taxon>Ectothiorhodospiraceae</taxon>
        <taxon>Ectothiorhodospira</taxon>
    </lineage>
</organism>
<sequence length="331" mass="36208">MLRWLLILLGGVLLVGALGLAIGPFFIPTAPIQGLETAAEVAPPQSRFIQVESPGTDGLKLHYLEAGTAGEGPTFVLLHGFTFNAFTWNRVMDDLARQGRVLAYDQVPYGLSAKPVPGEWSGPSPYTKAAALDHLFAFLDAQGVERAVLVGNSAGGTLALEAALQRPQRVEGLILVNPWVYVNRPTFPQWLAESPQMGRLSLFLARQMGRRAPLLELSYAHPERIDPQRRALTLIHTRVRHWDLAWGELFRQSLTQPVNVSDHLGQIRQPALVLVGASDRVVDPQDSLRAAGALPRAQTAVIPDCGHVPQEECPRAVVREVEAWLETDTSP</sequence>
<dbReference type="GO" id="GO:0003824">
    <property type="term" value="F:catalytic activity"/>
    <property type="evidence" value="ECO:0007669"/>
    <property type="project" value="InterPro"/>
</dbReference>
<proteinExistence type="predicted"/>
<dbReference type="STRING" id="195064.SAMN05421721_102105"/>
<dbReference type="InterPro" id="IPR000073">
    <property type="entry name" value="AB_hydrolase_1"/>
</dbReference>
<dbReference type="InterPro" id="IPR000639">
    <property type="entry name" value="Epox_hydrolase-like"/>
</dbReference>
<feature type="domain" description="AB hydrolase-1" evidence="1">
    <location>
        <begin position="73"/>
        <end position="312"/>
    </location>
</feature>
<evidence type="ECO:0000313" key="2">
    <source>
        <dbReference type="EMBL" id="SFM29484.1"/>
    </source>
</evidence>
<dbReference type="PRINTS" id="PR00412">
    <property type="entry name" value="EPOXHYDRLASE"/>
</dbReference>